<name>A0A1F5N9M4_9BACT</name>
<evidence type="ECO:0000313" key="1">
    <source>
        <dbReference type="EMBL" id="OGE74367.1"/>
    </source>
</evidence>
<dbReference type="Proteomes" id="UP000177610">
    <property type="component" value="Unassembled WGS sequence"/>
</dbReference>
<protein>
    <submittedName>
        <fullName evidence="1">Uncharacterized protein</fullName>
    </submittedName>
</protein>
<dbReference type="STRING" id="1817821.A2717_02395"/>
<dbReference type="AlphaFoldDB" id="A0A1F5N9M4"/>
<dbReference type="EMBL" id="MFEH01000001">
    <property type="protein sequence ID" value="OGE74367.1"/>
    <property type="molecule type" value="Genomic_DNA"/>
</dbReference>
<reference evidence="1 2" key="1">
    <citation type="journal article" date="2016" name="Nat. Commun.">
        <title>Thousands of microbial genomes shed light on interconnected biogeochemical processes in an aquifer system.</title>
        <authorList>
            <person name="Anantharaman K."/>
            <person name="Brown C.T."/>
            <person name="Hug L.A."/>
            <person name="Sharon I."/>
            <person name="Castelle C.J."/>
            <person name="Probst A.J."/>
            <person name="Thomas B.C."/>
            <person name="Singh A."/>
            <person name="Wilkins M.J."/>
            <person name="Karaoz U."/>
            <person name="Brodie E.L."/>
            <person name="Williams K.H."/>
            <person name="Hubbard S.S."/>
            <person name="Banfield J.F."/>
        </authorList>
    </citation>
    <scope>NUCLEOTIDE SEQUENCE [LARGE SCALE GENOMIC DNA]</scope>
</reference>
<sequence>MDLDRWEQVKENIKNNFQVLEEGSEDLTVGTADGDIKSGTAQFLVAETPMGKIKLAFESRPVVTDKKFIYSHRAGQAARTEYQFSDTEMTYKIKAYKLNDDEEWEEIDAANFN</sequence>
<evidence type="ECO:0000313" key="2">
    <source>
        <dbReference type="Proteomes" id="UP000177610"/>
    </source>
</evidence>
<organism evidence="1 2">
    <name type="scientific">Candidatus Doudnabacteria bacterium RIFCSPHIGHO2_01_FULL_41_86</name>
    <dbReference type="NCBI Taxonomy" id="1817821"/>
    <lineage>
        <taxon>Bacteria</taxon>
        <taxon>Candidatus Doudnaibacteriota</taxon>
    </lineage>
</organism>
<comment type="caution">
    <text evidence="1">The sequence shown here is derived from an EMBL/GenBank/DDBJ whole genome shotgun (WGS) entry which is preliminary data.</text>
</comment>
<accession>A0A1F5N9M4</accession>
<gene>
    <name evidence="1" type="ORF">A2717_02395</name>
</gene>
<proteinExistence type="predicted"/>